<dbReference type="GeneID" id="16607324"/>
<name>S4W4B2_9VIRU</name>
<accession>S4W4B2</accession>
<dbReference type="Proteomes" id="UP000204584">
    <property type="component" value="Segment"/>
</dbReference>
<gene>
    <name evidence="2" type="ORF">psal_cds_1223</name>
</gene>
<dbReference type="RefSeq" id="YP_008438616.1">
    <property type="nucleotide sequence ID" value="NC_022098.1"/>
</dbReference>
<reference evidence="2 3" key="1">
    <citation type="journal article" date="2013" name="Science">
        <title>Pandoraviruses: amoeba viruses with genomes up to 2.5 Mb reaching that of parasitic eukaryotes.</title>
        <authorList>
            <person name="Philippe N."/>
            <person name="Legendre M."/>
            <person name="Doutre G."/>
            <person name="Coute Y."/>
            <person name="Poirot O."/>
            <person name="Lescot M."/>
            <person name="Arslan D."/>
            <person name="Seltzer V."/>
            <person name="Bertaux L."/>
            <person name="Bruley C."/>
            <person name="Garin J."/>
            <person name="Claverie J.M."/>
            <person name="Abergel C."/>
        </authorList>
    </citation>
    <scope>NUCLEOTIDE SEQUENCE [LARGE SCALE GENOMIC DNA]</scope>
</reference>
<dbReference type="EMBL" id="KC977571">
    <property type="protein sequence ID" value="AGO85537.1"/>
    <property type="molecule type" value="Genomic_DNA"/>
</dbReference>
<evidence type="ECO:0000313" key="2">
    <source>
        <dbReference type="EMBL" id="AGO85537.1"/>
    </source>
</evidence>
<feature type="region of interest" description="Disordered" evidence="1">
    <location>
        <begin position="37"/>
        <end position="61"/>
    </location>
</feature>
<sequence length="415" mass="45308">MNTASPSSSPIASPLPATRIPRDIVSLFAACANPNLVNLDADPKPVPADAPMPDETPRRDADVSTDLRVAPESSSAAAVLPTPVDPLAHMLITQAKAMDDGAKRLLALAGSRISAAEFEQARAALGWPATVVAETPRPSAPTASVSRTVSVGADPNNVELRKFDRAAHKRGRINLVVGKRGTGKSVLLKDLLCSGGNQWDVVVGMSPTPESQDMLREMFPTSCVHDGYDGAVLERVVSTARTLNHLGFRPRVLLVLDDCMFDHKILRSTVMRDLHMNGRCLGIDVYNVVQYVMDVPKAVRSQIDYVFALCEPQRAYRESLYRNFFGIFPTYEEFSAAFHACTENFGCIVVDSTARTNAVEDSVFWYRSAPNPPAVLLGSCAQWRLHHMFYKDPKHAMEAALGDPIPALTRLRLVD</sequence>
<proteinExistence type="predicted"/>
<evidence type="ECO:0000313" key="3">
    <source>
        <dbReference type="Proteomes" id="UP000204584"/>
    </source>
</evidence>
<organism evidence="2 3">
    <name type="scientific">Pandoravirus salinus</name>
    <dbReference type="NCBI Taxonomy" id="1349410"/>
    <lineage>
        <taxon>Viruses</taxon>
        <taxon>Pandoravirus</taxon>
    </lineage>
</organism>
<dbReference type="InterPro" id="IPR027417">
    <property type="entry name" value="P-loop_NTPase"/>
</dbReference>
<dbReference type="SUPFAM" id="SSF52540">
    <property type="entry name" value="P-loop containing nucleoside triphosphate hydrolases"/>
    <property type="match status" value="1"/>
</dbReference>
<protein>
    <submittedName>
        <fullName evidence="2">Uncharacterized protein</fullName>
    </submittedName>
</protein>
<dbReference type="KEGG" id="vg:16607324"/>
<evidence type="ECO:0000256" key="1">
    <source>
        <dbReference type="SAM" id="MobiDB-lite"/>
    </source>
</evidence>
<keyword evidence="3" id="KW-1185">Reference proteome</keyword>